<evidence type="ECO:0000313" key="2">
    <source>
        <dbReference type="Proteomes" id="UP000218418"/>
    </source>
</evidence>
<reference evidence="1 2" key="1">
    <citation type="submission" date="2017-06" db="EMBL/GenBank/DDBJ databases">
        <title>Genome sequencing of cyanobaciteial culture collection at National Institute for Environmental Studies (NIES).</title>
        <authorList>
            <person name="Hirose Y."/>
            <person name="Shimura Y."/>
            <person name="Fujisawa T."/>
            <person name="Nakamura Y."/>
            <person name="Kawachi M."/>
        </authorList>
    </citation>
    <scope>NUCLEOTIDE SEQUENCE [LARGE SCALE GENOMIC DNA]</scope>
    <source>
        <strain evidence="1 2">NIES-267</strain>
    </source>
</reference>
<dbReference type="Proteomes" id="UP000218418">
    <property type="component" value="Chromosome"/>
</dbReference>
<gene>
    <name evidence="1" type="ORF">NIES267_51710</name>
</gene>
<keyword evidence="2" id="KW-1185">Reference proteome</keyword>
<evidence type="ECO:0000313" key="1">
    <source>
        <dbReference type="EMBL" id="BAY85670.1"/>
    </source>
</evidence>
<sequence length="91" mass="10235">MWKDTGILVEALEPNYEINPHFFLEPYYRKANVSPSSISGAGLELIVSSWLTQIITVPSVDLLSQDYKDWLIDSGLFDVIHGGYIESSMLV</sequence>
<dbReference type="OrthoDB" id="426951at2"/>
<accession>A0A1Z4LWU9</accession>
<protein>
    <submittedName>
        <fullName evidence="1">Uncharacterized protein</fullName>
    </submittedName>
</protein>
<name>A0A1Z4LWU9_9CYAN</name>
<dbReference type="EMBL" id="AP018227">
    <property type="protein sequence ID" value="BAY85670.1"/>
    <property type="molecule type" value="Genomic_DNA"/>
</dbReference>
<proteinExistence type="predicted"/>
<organism evidence="1 2">
    <name type="scientific">Calothrix parasitica NIES-267</name>
    <dbReference type="NCBI Taxonomy" id="1973488"/>
    <lineage>
        <taxon>Bacteria</taxon>
        <taxon>Bacillati</taxon>
        <taxon>Cyanobacteriota</taxon>
        <taxon>Cyanophyceae</taxon>
        <taxon>Nostocales</taxon>
        <taxon>Calotrichaceae</taxon>
        <taxon>Calothrix</taxon>
    </lineage>
</organism>
<dbReference type="AlphaFoldDB" id="A0A1Z4LWU9"/>